<proteinExistence type="inferred from homology"/>
<evidence type="ECO:0000313" key="5">
    <source>
        <dbReference type="EMBL" id="QDX26305.1"/>
    </source>
</evidence>
<dbReference type="Pfam" id="PF00263">
    <property type="entry name" value="Secretin"/>
    <property type="match status" value="1"/>
</dbReference>
<dbReference type="InterPro" id="IPR001775">
    <property type="entry name" value="GspD/PilQ"/>
</dbReference>
<dbReference type="GO" id="GO:0015627">
    <property type="term" value="C:type II protein secretion system complex"/>
    <property type="evidence" value="ECO:0007669"/>
    <property type="project" value="TreeGrafter"/>
</dbReference>
<protein>
    <submittedName>
        <fullName evidence="5">Type II and III secretion system protein family protein</fullName>
    </submittedName>
</protein>
<dbReference type="InterPro" id="IPR032789">
    <property type="entry name" value="T2SS-T3SS_pil_N"/>
</dbReference>
<feature type="region of interest" description="Disordered" evidence="2">
    <location>
        <begin position="469"/>
        <end position="537"/>
    </location>
</feature>
<dbReference type="PRINTS" id="PR00811">
    <property type="entry name" value="BCTERIALGSPD"/>
</dbReference>
<evidence type="ECO:0000259" key="3">
    <source>
        <dbReference type="Pfam" id="PF00263"/>
    </source>
</evidence>
<dbReference type="OrthoDB" id="9775455at2"/>
<sequence>MRSPLFRLGGRTDMRLRGNKLVGQLAAVAILASPVAAPMPLMAQTVHASPRDTVQIATGRGRLVTLTAPMSDIFVADSNVADVQVRSPTQLWVFGKKAGETTVYATTKAGKVIYSTTVRVGNNFDSVQGMLQTAMPEADITATTMNGFVLLTGTVAAPQDAAEAERLAQAFVGEETKILSRLKTATPLQVNLQVRIAEVSRSFAKNIGVNLASADMTSGFKFGIGQGRDFFSQWNPGGPLGTAATGATGTTVVTNPATGTGLFGAGKLFGLDLLGSLDLGEQNGQVSTLANPNLTALSGETASFLAGGEIPIPVSQGLGAVTVEYKQYGVSLAYTPTVLADGRISLRVRPEVSQLSAAGSVTIGGVQVPALTTRRTETTVELGSGQSLMISGLLQNTHDNSVDKAPGLGDIPILGALFRSNGFKRNETELVIVITPYLVKPVNANQIALPTDGYRAPSDAERILLGQLGASAPGTRPTPQMAPPSGAVPSVGAATPLVPGELPAPVQPMATPAQPAQTPAKQGKRKGAQPMPGFGFN</sequence>
<dbReference type="EMBL" id="CP042239">
    <property type="protein sequence ID" value="QDX26305.1"/>
    <property type="molecule type" value="Genomic_DNA"/>
</dbReference>
<name>A0A518RFS1_9SPHN</name>
<dbReference type="PANTHER" id="PTHR30332:SF17">
    <property type="entry name" value="TYPE IV PILIATION SYSTEM PROTEIN DR_0774-RELATED"/>
    <property type="match status" value="1"/>
</dbReference>
<dbReference type="AlphaFoldDB" id="A0A518RFS1"/>
<accession>A0A518RFS1</accession>
<reference evidence="5 6" key="1">
    <citation type="submission" date="2019-07" db="EMBL/GenBank/DDBJ databases">
        <title>Sphingomonas alkalisoli sp. nov., isolated from rhizosphere soil of Suaedae salsa.</title>
        <authorList>
            <person name="Zhang H."/>
            <person name="Xu L."/>
            <person name="Zhang J.-X."/>
            <person name="Sun J.-Q."/>
        </authorList>
    </citation>
    <scope>NUCLEOTIDE SEQUENCE [LARGE SCALE GENOMIC DNA]</scope>
    <source>
        <strain evidence="5 6">XS-10</strain>
    </source>
</reference>
<dbReference type="InterPro" id="IPR004846">
    <property type="entry name" value="T2SS/T3SS_dom"/>
</dbReference>
<comment type="similarity">
    <text evidence="1">Belongs to the bacterial secretin family.</text>
</comment>
<dbReference type="GO" id="GO:0009306">
    <property type="term" value="P:protein secretion"/>
    <property type="evidence" value="ECO:0007669"/>
    <property type="project" value="InterPro"/>
</dbReference>
<evidence type="ECO:0000313" key="6">
    <source>
        <dbReference type="Proteomes" id="UP000318055"/>
    </source>
</evidence>
<evidence type="ECO:0000259" key="4">
    <source>
        <dbReference type="Pfam" id="PF13629"/>
    </source>
</evidence>
<evidence type="ECO:0000256" key="1">
    <source>
        <dbReference type="RuleBase" id="RU004003"/>
    </source>
</evidence>
<evidence type="ECO:0000256" key="2">
    <source>
        <dbReference type="SAM" id="MobiDB-lite"/>
    </source>
</evidence>
<dbReference type="KEGG" id="ssua:FPZ54_09900"/>
<feature type="domain" description="Pilus formation protein N-terminal" evidence="4">
    <location>
        <begin position="51"/>
        <end position="120"/>
    </location>
</feature>
<feature type="domain" description="Type II/III secretion system secretin-like" evidence="3">
    <location>
        <begin position="281"/>
        <end position="440"/>
    </location>
</feature>
<dbReference type="InterPro" id="IPR050810">
    <property type="entry name" value="Bact_Secretion_Sys_Channel"/>
</dbReference>
<feature type="compositionally biased region" description="Low complexity" evidence="2">
    <location>
        <begin position="503"/>
        <end position="520"/>
    </location>
</feature>
<dbReference type="Proteomes" id="UP000318055">
    <property type="component" value="Chromosome"/>
</dbReference>
<organism evidence="5 6">
    <name type="scientific">Sphingomonas suaedae</name>
    <dbReference type="NCBI Taxonomy" id="2599297"/>
    <lineage>
        <taxon>Bacteria</taxon>
        <taxon>Pseudomonadati</taxon>
        <taxon>Pseudomonadota</taxon>
        <taxon>Alphaproteobacteria</taxon>
        <taxon>Sphingomonadales</taxon>
        <taxon>Sphingomonadaceae</taxon>
        <taxon>Sphingomonas</taxon>
    </lineage>
</organism>
<dbReference type="PANTHER" id="PTHR30332">
    <property type="entry name" value="PROBABLE GENERAL SECRETION PATHWAY PROTEIN D"/>
    <property type="match status" value="1"/>
</dbReference>
<keyword evidence="6" id="KW-1185">Reference proteome</keyword>
<gene>
    <name evidence="5" type="ORF">FPZ54_09900</name>
</gene>
<dbReference type="Pfam" id="PF13629">
    <property type="entry name" value="T2SS-T3SS_pil_N"/>
    <property type="match status" value="1"/>
</dbReference>